<sequence>MSSMVATTLIHAYPPPTTNTLDSQQRARLIRSTRKLGAVLGTTPYLLEGDELAVTLFPVGGNKLKKQTPRALKRQGSIFSRRETQSLSLSSLNSLSSLSLHTVASGLDVAQGNRSVEIPSSTKPSGISGGRSRRAVDKPRPLFLRLNTVPVSPTDTRFASPPPSPTSCLPVSDLPPTPYTPNFSAPDSVDIRRKRMAKLTRHLGENVPLELVPVAGSTTKRSFSQRHIKQSVSVSVPTPNDSPFAPMPSLSLLGGNQDWVGHWNRSDIRDVQMELRNLKTR</sequence>
<gene>
    <name evidence="2" type="ORF">SCLCIDRAFT_1223989</name>
</gene>
<evidence type="ECO:0000256" key="1">
    <source>
        <dbReference type="SAM" id="MobiDB-lite"/>
    </source>
</evidence>
<dbReference type="EMBL" id="KN822221">
    <property type="protein sequence ID" value="KIM52178.1"/>
    <property type="molecule type" value="Genomic_DNA"/>
</dbReference>
<dbReference type="HOGENOM" id="CLU_057550_0_0_1"/>
<proteinExistence type="predicted"/>
<dbReference type="Proteomes" id="UP000053989">
    <property type="component" value="Unassembled WGS sequence"/>
</dbReference>
<dbReference type="InParanoid" id="A0A0C2YR20"/>
<reference evidence="2 3" key="1">
    <citation type="submission" date="2014-04" db="EMBL/GenBank/DDBJ databases">
        <authorList>
            <consortium name="DOE Joint Genome Institute"/>
            <person name="Kuo A."/>
            <person name="Kohler A."/>
            <person name="Nagy L.G."/>
            <person name="Floudas D."/>
            <person name="Copeland A."/>
            <person name="Barry K.W."/>
            <person name="Cichocki N."/>
            <person name="Veneault-Fourrey C."/>
            <person name="LaButti K."/>
            <person name="Lindquist E.A."/>
            <person name="Lipzen A."/>
            <person name="Lundell T."/>
            <person name="Morin E."/>
            <person name="Murat C."/>
            <person name="Sun H."/>
            <person name="Tunlid A."/>
            <person name="Henrissat B."/>
            <person name="Grigoriev I.V."/>
            <person name="Hibbett D.S."/>
            <person name="Martin F."/>
            <person name="Nordberg H.P."/>
            <person name="Cantor M.N."/>
            <person name="Hua S.X."/>
        </authorList>
    </citation>
    <scope>NUCLEOTIDE SEQUENCE [LARGE SCALE GENOMIC DNA]</scope>
    <source>
        <strain evidence="2 3">Foug A</strain>
    </source>
</reference>
<protein>
    <submittedName>
        <fullName evidence="2">Uncharacterized protein</fullName>
    </submittedName>
</protein>
<dbReference type="OrthoDB" id="3215907at2759"/>
<keyword evidence="3" id="KW-1185">Reference proteome</keyword>
<accession>A0A0C2YR20</accession>
<feature type="compositionally biased region" description="Polar residues" evidence="1">
    <location>
        <begin position="114"/>
        <end position="125"/>
    </location>
</feature>
<evidence type="ECO:0000313" key="3">
    <source>
        <dbReference type="Proteomes" id="UP000053989"/>
    </source>
</evidence>
<reference evidence="3" key="2">
    <citation type="submission" date="2015-01" db="EMBL/GenBank/DDBJ databases">
        <title>Evolutionary Origins and Diversification of the Mycorrhizal Mutualists.</title>
        <authorList>
            <consortium name="DOE Joint Genome Institute"/>
            <consortium name="Mycorrhizal Genomics Consortium"/>
            <person name="Kohler A."/>
            <person name="Kuo A."/>
            <person name="Nagy L.G."/>
            <person name="Floudas D."/>
            <person name="Copeland A."/>
            <person name="Barry K.W."/>
            <person name="Cichocki N."/>
            <person name="Veneault-Fourrey C."/>
            <person name="LaButti K."/>
            <person name="Lindquist E.A."/>
            <person name="Lipzen A."/>
            <person name="Lundell T."/>
            <person name="Morin E."/>
            <person name="Murat C."/>
            <person name="Riley R."/>
            <person name="Ohm R."/>
            <person name="Sun H."/>
            <person name="Tunlid A."/>
            <person name="Henrissat B."/>
            <person name="Grigoriev I.V."/>
            <person name="Hibbett D.S."/>
            <person name="Martin F."/>
        </authorList>
    </citation>
    <scope>NUCLEOTIDE SEQUENCE [LARGE SCALE GENOMIC DNA]</scope>
    <source>
        <strain evidence="3">Foug A</strain>
    </source>
</reference>
<feature type="region of interest" description="Disordered" evidence="1">
    <location>
        <begin position="153"/>
        <end position="187"/>
    </location>
</feature>
<evidence type="ECO:0000313" key="2">
    <source>
        <dbReference type="EMBL" id="KIM52178.1"/>
    </source>
</evidence>
<name>A0A0C2YR20_9AGAM</name>
<organism evidence="2 3">
    <name type="scientific">Scleroderma citrinum Foug A</name>
    <dbReference type="NCBI Taxonomy" id="1036808"/>
    <lineage>
        <taxon>Eukaryota</taxon>
        <taxon>Fungi</taxon>
        <taxon>Dikarya</taxon>
        <taxon>Basidiomycota</taxon>
        <taxon>Agaricomycotina</taxon>
        <taxon>Agaricomycetes</taxon>
        <taxon>Agaricomycetidae</taxon>
        <taxon>Boletales</taxon>
        <taxon>Sclerodermatineae</taxon>
        <taxon>Sclerodermataceae</taxon>
        <taxon>Scleroderma</taxon>
    </lineage>
</organism>
<feature type="region of interest" description="Disordered" evidence="1">
    <location>
        <begin position="114"/>
        <end position="140"/>
    </location>
</feature>
<dbReference type="AlphaFoldDB" id="A0A0C2YR20"/>